<evidence type="ECO:0000313" key="2">
    <source>
        <dbReference type="Proteomes" id="UP000603317"/>
    </source>
</evidence>
<accession>A0ABQ1F452</accession>
<evidence type="ECO:0008006" key="3">
    <source>
        <dbReference type="Google" id="ProtNLM"/>
    </source>
</evidence>
<organism evidence="1 2">
    <name type="scientific">Blastomonas marina</name>
    <dbReference type="NCBI Taxonomy" id="1867408"/>
    <lineage>
        <taxon>Bacteria</taxon>
        <taxon>Pseudomonadati</taxon>
        <taxon>Pseudomonadota</taxon>
        <taxon>Alphaproteobacteria</taxon>
        <taxon>Sphingomonadales</taxon>
        <taxon>Sphingomonadaceae</taxon>
        <taxon>Blastomonas</taxon>
    </lineage>
</organism>
<reference evidence="2" key="1">
    <citation type="journal article" date="2019" name="Int. J. Syst. Evol. Microbiol.">
        <title>The Global Catalogue of Microorganisms (GCM) 10K type strain sequencing project: providing services to taxonomists for standard genome sequencing and annotation.</title>
        <authorList>
            <consortium name="The Broad Institute Genomics Platform"/>
            <consortium name="The Broad Institute Genome Sequencing Center for Infectious Disease"/>
            <person name="Wu L."/>
            <person name="Ma J."/>
        </authorList>
    </citation>
    <scope>NUCLEOTIDE SEQUENCE [LARGE SCALE GENOMIC DNA]</scope>
    <source>
        <strain evidence="2">CGMCC 1.15297</strain>
    </source>
</reference>
<keyword evidence="2" id="KW-1185">Reference proteome</keyword>
<name>A0ABQ1F452_9SPHN</name>
<sequence length="63" mass="6897">MYICICNAIREADLRRVARRCPGNAEACYGAMGKQPSCGTCLDRADDIVLEEREAAFEKLSAA</sequence>
<dbReference type="Gene3D" id="1.10.10.1100">
    <property type="entry name" value="BFD-like [2Fe-2S]-binding domain"/>
    <property type="match status" value="1"/>
</dbReference>
<protein>
    <recommendedName>
        <fullName evidence="3">Ferredoxin</fullName>
    </recommendedName>
</protein>
<dbReference type="InterPro" id="IPR041854">
    <property type="entry name" value="BFD-like_2Fe2S-bd_dom_sf"/>
</dbReference>
<gene>
    <name evidence="1" type="ORF">GCM10010923_04780</name>
</gene>
<dbReference type="RefSeq" id="WP_188641180.1">
    <property type="nucleotide sequence ID" value="NZ_BMID01000001.1"/>
</dbReference>
<dbReference type="Proteomes" id="UP000603317">
    <property type="component" value="Unassembled WGS sequence"/>
</dbReference>
<dbReference type="EMBL" id="BMID01000001">
    <property type="protein sequence ID" value="GFZ99510.1"/>
    <property type="molecule type" value="Genomic_DNA"/>
</dbReference>
<proteinExistence type="predicted"/>
<comment type="caution">
    <text evidence="1">The sequence shown here is derived from an EMBL/GenBank/DDBJ whole genome shotgun (WGS) entry which is preliminary data.</text>
</comment>
<evidence type="ECO:0000313" key="1">
    <source>
        <dbReference type="EMBL" id="GFZ99510.1"/>
    </source>
</evidence>